<evidence type="ECO:0000256" key="1">
    <source>
        <dbReference type="ARBA" id="ARBA00011073"/>
    </source>
</evidence>
<evidence type="ECO:0000313" key="10">
    <source>
        <dbReference type="EMBL" id="KXN67956.1"/>
    </source>
</evidence>
<comment type="similarity">
    <text evidence="1 5 6">Belongs to the peptidase S8 family.</text>
</comment>
<feature type="chain" id="PRO_5007294282" evidence="7">
    <location>
        <begin position="21"/>
        <end position="383"/>
    </location>
</feature>
<feature type="active site" description="Charge relay system" evidence="5">
    <location>
        <position position="176"/>
    </location>
</feature>
<dbReference type="EMBL" id="KQ964603">
    <property type="protein sequence ID" value="KXN67956.1"/>
    <property type="molecule type" value="Genomic_DNA"/>
</dbReference>
<dbReference type="PROSITE" id="PS00136">
    <property type="entry name" value="SUBTILASE_ASP"/>
    <property type="match status" value="1"/>
</dbReference>
<evidence type="ECO:0000256" key="7">
    <source>
        <dbReference type="SAM" id="SignalP"/>
    </source>
</evidence>
<dbReference type="SUPFAM" id="SSF54897">
    <property type="entry name" value="Protease propeptides/inhibitors"/>
    <property type="match status" value="1"/>
</dbReference>
<gene>
    <name evidence="10" type="ORF">CONCODRAFT_42273</name>
</gene>
<evidence type="ECO:0000256" key="2">
    <source>
        <dbReference type="ARBA" id="ARBA00022670"/>
    </source>
</evidence>
<dbReference type="InterPro" id="IPR010259">
    <property type="entry name" value="S8pro/Inhibitor_I9"/>
</dbReference>
<dbReference type="SUPFAM" id="SSF52743">
    <property type="entry name" value="Subtilisin-like"/>
    <property type="match status" value="1"/>
</dbReference>
<dbReference type="InterPro" id="IPR022398">
    <property type="entry name" value="Peptidase_S8_His-AS"/>
</dbReference>
<dbReference type="InterPro" id="IPR036852">
    <property type="entry name" value="Peptidase_S8/S53_dom_sf"/>
</dbReference>
<dbReference type="OMA" id="DLYAPGH"/>
<dbReference type="InterPro" id="IPR023827">
    <property type="entry name" value="Peptidase_S8_Asp-AS"/>
</dbReference>
<evidence type="ECO:0000256" key="6">
    <source>
        <dbReference type="RuleBase" id="RU003355"/>
    </source>
</evidence>
<dbReference type="PROSITE" id="PS00137">
    <property type="entry name" value="SUBTILASE_HIS"/>
    <property type="match status" value="1"/>
</dbReference>
<evidence type="ECO:0000256" key="3">
    <source>
        <dbReference type="ARBA" id="ARBA00022801"/>
    </source>
</evidence>
<evidence type="ECO:0000256" key="4">
    <source>
        <dbReference type="ARBA" id="ARBA00022825"/>
    </source>
</evidence>
<dbReference type="GO" id="GO:0005615">
    <property type="term" value="C:extracellular space"/>
    <property type="evidence" value="ECO:0007669"/>
    <property type="project" value="TreeGrafter"/>
</dbReference>
<dbReference type="PRINTS" id="PR00723">
    <property type="entry name" value="SUBTILISIN"/>
</dbReference>
<dbReference type="InterPro" id="IPR050131">
    <property type="entry name" value="Peptidase_S8_subtilisin-like"/>
</dbReference>
<proteinExistence type="inferred from homology"/>
<dbReference type="InterPro" id="IPR037045">
    <property type="entry name" value="S8pro/Inhibitor_I9_sf"/>
</dbReference>
<dbReference type="STRING" id="796925.A0A137NYU1"/>
<dbReference type="Gene3D" id="3.30.70.80">
    <property type="entry name" value="Peptidase S8 propeptide/proteinase inhibitor I9"/>
    <property type="match status" value="1"/>
</dbReference>
<feature type="domain" description="Peptidase S8/S53" evidence="8">
    <location>
        <begin position="135"/>
        <end position="365"/>
    </location>
</feature>
<dbReference type="InterPro" id="IPR034193">
    <property type="entry name" value="PCSK9_ProteinaseK-like"/>
</dbReference>
<keyword evidence="2 5" id="KW-0645">Protease</keyword>
<protein>
    <submittedName>
        <fullName evidence="10">Peptidase 1</fullName>
    </submittedName>
</protein>
<dbReference type="AlphaFoldDB" id="A0A137NYU1"/>
<dbReference type="Proteomes" id="UP000070444">
    <property type="component" value="Unassembled WGS sequence"/>
</dbReference>
<dbReference type="PROSITE" id="PS00138">
    <property type="entry name" value="SUBTILASE_SER"/>
    <property type="match status" value="1"/>
</dbReference>
<keyword evidence="3 5" id="KW-0378">Hydrolase</keyword>
<keyword evidence="4 5" id="KW-0720">Serine protease</keyword>
<dbReference type="PANTHER" id="PTHR43806:SF66">
    <property type="entry name" value="SERIN ENDOPEPTIDASE"/>
    <property type="match status" value="1"/>
</dbReference>
<accession>A0A137NYU1</accession>
<dbReference type="InterPro" id="IPR015500">
    <property type="entry name" value="Peptidase_S8_subtilisin-rel"/>
</dbReference>
<dbReference type="GO" id="GO:0004252">
    <property type="term" value="F:serine-type endopeptidase activity"/>
    <property type="evidence" value="ECO:0007669"/>
    <property type="project" value="UniProtKB-UniRule"/>
</dbReference>
<dbReference type="Gene3D" id="3.40.50.200">
    <property type="entry name" value="Peptidase S8/S53 domain"/>
    <property type="match status" value="1"/>
</dbReference>
<feature type="domain" description="Inhibitor I9" evidence="9">
    <location>
        <begin position="26"/>
        <end position="98"/>
    </location>
</feature>
<keyword evidence="11" id="KW-1185">Reference proteome</keyword>
<reference evidence="10 11" key="1">
    <citation type="journal article" date="2015" name="Genome Biol. Evol.">
        <title>Phylogenomic analyses indicate that early fungi evolved digesting cell walls of algal ancestors of land plants.</title>
        <authorList>
            <person name="Chang Y."/>
            <person name="Wang S."/>
            <person name="Sekimoto S."/>
            <person name="Aerts A.L."/>
            <person name="Choi C."/>
            <person name="Clum A."/>
            <person name="LaButti K.M."/>
            <person name="Lindquist E.A."/>
            <person name="Yee Ngan C."/>
            <person name="Ohm R.A."/>
            <person name="Salamov A.A."/>
            <person name="Grigoriev I.V."/>
            <person name="Spatafora J.W."/>
            <person name="Berbee M.L."/>
        </authorList>
    </citation>
    <scope>NUCLEOTIDE SEQUENCE [LARGE SCALE GENOMIC DNA]</scope>
    <source>
        <strain evidence="10 11">NRRL 28638</strain>
    </source>
</reference>
<evidence type="ECO:0000313" key="11">
    <source>
        <dbReference type="Proteomes" id="UP000070444"/>
    </source>
</evidence>
<dbReference type="Pfam" id="PF00082">
    <property type="entry name" value="Peptidase_S8"/>
    <property type="match status" value="1"/>
</dbReference>
<dbReference type="FunFam" id="3.40.50.200:FF:000007">
    <property type="entry name" value="Subtilisin-like serine protease"/>
    <property type="match status" value="1"/>
</dbReference>
<sequence>MQFASVFTTFTVLVASLVSGEVIPGRYIVEFDQNARSSYESQVASVSDLFTSRSNDNQIVHQFDEVLYGLSAKFDDATLAKVKALPNVFRVSPVTKVEASKTQKNVPWGLARVSQRKKLGDDATKYKYKYDSDAGEGVYVYVLDTGVNTTHEEFQGRAYWGTATGEGWSNEDKHGHGTHCAGTIAGKTYGVAKKAHIVAVKVLGDDGYGSDENVIAGLNFALKDRKNIKKKVISMSLGGDASDVLDKAIEDTITKGITTVVAAGNENSDACTKSPARSPSAITVGATNITDTKATFSNFGKCVDILAPGVKVLSAWIGSNTANKTISGTSMATPHVAGLVATLLSQGQSNKSVEKKLKQLATRGAISGFSDDTVNLLAYNGEH</sequence>
<dbReference type="GO" id="GO:0006508">
    <property type="term" value="P:proteolysis"/>
    <property type="evidence" value="ECO:0007669"/>
    <property type="project" value="UniProtKB-KW"/>
</dbReference>
<dbReference type="CDD" id="cd04077">
    <property type="entry name" value="Peptidases_S8_PCSK9_ProteinaseK_like"/>
    <property type="match status" value="1"/>
</dbReference>
<evidence type="ECO:0000256" key="5">
    <source>
        <dbReference type="PROSITE-ProRule" id="PRU01240"/>
    </source>
</evidence>
<feature type="active site" description="Charge relay system" evidence="5">
    <location>
        <position position="144"/>
    </location>
</feature>
<dbReference type="Pfam" id="PF05922">
    <property type="entry name" value="Inhibitor_I9"/>
    <property type="match status" value="1"/>
</dbReference>
<name>A0A137NYU1_CONC2</name>
<dbReference type="PANTHER" id="PTHR43806">
    <property type="entry name" value="PEPTIDASE S8"/>
    <property type="match status" value="1"/>
</dbReference>
<feature type="active site" description="Charge relay system" evidence="5">
    <location>
        <position position="330"/>
    </location>
</feature>
<dbReference type="PROSITE" id="PS51892">
    <property type="entry name" value="SUBTILASE"/>
    <property type="match status" value="1"/>
</dbReference>
<dbReference type="InterPro" id="IPR023828">
    <property type="entry name" value="Peptidase_S8_Ser-AS"/>
</dbReference>
<keyword evidence="7" id="KW-0732">Signal</keyword>
<dbReference type="OrthoDB" id="206201at2759"/>
<feature type="signal peptide" evidence="7">
    <location>
        <begin position="1"/>
        <end position="20"/>
    </location>
</feature>
<dbReference type="InterPro" id="IPR000209">
    <property type="entry name" value="Peptidase_S8/S53_dom"/>
</dbReference>
<evidence type="ECO:0000259" key="9">
    <source>
        <dbReference type="Pfam" id="PF05922"/>
    </source>
</evidence>
<organism evidence="10 11">
    <name type="scientific">Conidiobolus coronatus (strain ATCC 28846 / CBS 209.66 / NRRL 28638)</name>
    <name type="common">Delacroixia coronata</name>
    <dbReference type="NCBI Taxonomy" id="796925"/>
    <lineage>
        <taxon>Eukaryota</taxon>
        <taxon>Fungi</taxon>
        <taxon>Fungi incertae sedis</taxon>
        <taxon>Zoopagomycota</taxon>
        <taxon>Entomophthoromycotina</taxon>
        <taxon>Entomophthoromycetes</taxon>
        <taxon>Entomophthorales</taxon>
        <taxon>Ancylistaceae</taxon>
        <taxon>Conidiobolus</taxon>
    </lineage>
</organism>
<evidence type="ECO:0000259" key="8">
    <source>
        <dbReference type="Pfam" id="PF00082"/>
    </source>
</evidence>